<feature type="region of interest" description="Disordered" evidence="1">
    <location>
        <begin position="51"/>
        <end position="82"/>
    </location>
</feature>
<sequence>MDDEDKNQDAEDEVDVEVPEEGKRSHRFGLGFGLQPLTDLLGSLIEINVRDLPPPESATDRTTSNEQNRKQHRIEANRRRKHSYLKRTSTAKRCRIDARITDDVLLVVADLLGVTEDELSVGIGRSANKLLICREKGVVGQVELPWESPEVTHARFNNGVLEMHVRPEEV</sequence>
<dbReference type="GeneID" id="68617586"/>
<feature type="compositionally biased region" description="Acidic residues" evidence="1">
    <location>
        <begin position="1"/>
        <end position="19"/>
    </location>
</feature>
<name>A0AAV3UR59_9EURY</name>
<feature type="region of interest" description="Disordered" evidence="1">
    <location>
        <begin position="1"/>
        <end position="27"/>
    </location>
</feature>
<dbReference type="AlphaFoldDB" id="A0AAV3UR59"/>
<dbReference type="InterPro" id="IPR008633">
    <property type="entry name" value="GvpH"/>
</dbReference>
<reference evidence="2 3" key="1">
    <citation type="journal article" date="2019" name="Int. J. Syst. Evol. Microbiol.">
        <title>The Global Catalogue of Microorganisms (GCM) 10K type strain sequencing project: providing services to taxonomists for standard genome sequencing and annotation.</title>
        <authorList>
            <consortium name="The Broad Institute Genomics Platform"/>
            <consortium name="The Broad Institute Genome Sequencing Center for Infectious Disease"/>
            <person name="Wu L."/>
            <person name="Ma J."/>
        </authorList>
    </citation>
    <scope>NUCLEOTIDE SEQUENCE [LARGE SCALE GENOMIC DNA]</scope>
    <source>
        <strain evidence="2 3">JCM 17504</strain>
    </source>
</reference>
<dbReference type="RefSeq" id="WP_227778850.1">
    <property type="nucleotide sequence ID" value="NZ_BAABKX010000030.1"/>
</dbReference>
<feature type="compositionally biased region" description="Basic and acidic residues" evidence="1">
    <location>
        <begin position="67"/>
        <end position="77"/>
    </location>
</feature>
<protein>
    <submittedName>
        <fullName evidence="2">Uncharacterized protein</fullName>
    </submittedName>
</protein>
<keyword evidence="3" id="KW-1185">Reference proteome</keyword>
<comment type="caution">
    <text evidence="2">The sequence shown here is derived from an EMBL/GenBank/DDBJ whole genome shotgun (WGS) entry which is preliminary data.</text>
</comment>
<evidence type="ECO:0000256" key="1">
    <source>
        <dbReference type="SAM" id="MobiDB-lite"/>
    </source>
</evidence>
<gene>
    <name evidence="2" type="ORF">GCM10025751_53840</name>
</gene>
<proteinExistence type="predicted"/>
<evidence type="ECO:0000313" key="2">
    <source>
        <dbReference type="EMBL" id="GAA5064356.1"/>
    </source>
</evidence>
<dbReference type="Proteomes" id="UP001501729">
    <property type="component" value="Unassembled WGS sequence"/>
</dbReference>
<dbReference type="EMBL" id="BAABKX010000030">
    <property type="protein sequence ID" value="GAA5064356.1"/>
    <property type="molecule type" value="Genomic_DNA"/>
</dbReference>
<organism evidence="2 3">
    <name type="scientific">Haladaptatus pallidirubidus</name>
    <dbReference type="NCBI Taxonomy" id="1008152"/>
    <lineage>
        <taxon>Archaea</taxon>
        <taxon>Methanobacteriati</taxon>
        <taxon>Methanobacteriota</taxon>
        <taxon>Stenosarchaea group</taxon>
        <taxon>Halobacteria</taxon>
        <taxon>Halobacteriales</taxon>
        <taxon>Haladaptataceae</taxon>
        <taxon>Haladaptatus</taxon>
    </lineage>
</organism>
<dbReference type="Pfam" id="PF05455">
    <property type="entry name" value="GvpH"/>
    <property type="match status" value="1"/>
</dbReference>
<evidence type="ECO:0000313" key="3">
    <source>
        <dbReference type="Proteomes" id="UP001501729"/>
    </source>
</evidence>
<accession>A0AAV3UR59</accession>